<feature type="domain" description="Protein kinase" evidence="1">
    <location>
        <begin position="53"/>
        <end position="254"/>
    </location>
</feature>
<name>A0A9P4GL85_9PLEO</name>
<dbReference type="Pfam" id="PF00069">
    <property type="entry name" value="Pkinase"/>
    <property type="match status" value="1"/>
</dbReference>
<accession>A0A9P4GL85</accession>
<dbReference type="RefSeq" id="XP_040790275.1">
    <property type="nucleotide sequence ID" value="XM_040928288.1"/>
</dbReference>
<gene>
    <name evidence="2" type="ORF">K460DRAFT_278849</name>
</gene>
<proteinExistence type="predicted"/>
<dbReference type="InterPro" id="IPR000719">
    <property type="entry name" value="Prot_kinase_dom"/>
</dbReference>
<dbReference type="Gene3D" id="1.10.510.10">
    <property type="entry name" value="Transferase(Phosphotransferase) domain 1"/>
    <property type="match status" value="1"/>
</dbReference>
<dbReference type="AlphaFoldDB" id="A0A9P4GL85"/>
<dbReference type="GeneID" id="63845541"/>
<sequence length="254" mass="28900">MIEVLKTAQLFAPIDGSIQFNCTRVLFLRDGMTFCAKPPMRIGKRYKIDLDTLEDIRPIPPEPYQPLYTSDYTIASHPDRCFSKKPNLTSFMGGAELCDYVLLELATCELIRNQPHRNIATYHGCEVFDGRVIGLCFEKYEQTLLERVNPSHLNKKAARYLSGIEEGIRHLHSLGRNHNDINPANIMFREDDTPVITDFDSSSAPGTELDKAKRTYGWYDPDVTVSQAANDFKALAELRTWLTGSEPAEFQFGW</sequence>
<comment type="caution">
    <text evidence="2">The sequence shown here is derived from an EMBL/GenBank/DDBJ whole genome shotgun (WGS) entry which is preliminary data.</text>
</comment>
<evidence type="ECO:0000259" key="1">
    <source>
        <dbReference type="PROSITE" id="PS50011"/>
    </source>
</evidence>
<protein>
    <recommendedName>
        <fullName evidence="1">Protein kinase domain-containing protein</fullName>
    </recommendedName>
</protein>
<dbReference type="GO" id="GO:0004672">
    <property type="term" value="F:protein kinase activity"/>
    <property type="evidence" value="ECO:0007669"/>
    <property type="project" value="InterPro"/>
</dbReference>
<dbReference type="Proteomes" id="UP000800039">
    <property type="component" value="Unassembled WGS sequence"/>
</dbReference>
<dbReference type="InterPro" id="IPR011009">
    <property type="entry name" value="Kinase-like_dom_sf"/>
</dbReference>
<organism evidence="2 3">
    <name type="scientific">Cucurbitaria berberidis CBS 394.84</name>
    <dbReference type="NCBI Taxonomy" id="1168544"/>
    <lineage>
        <taxon>Eukaryota</taxon>
        <taxon>Fungi</taxon>
        <taxon>Dikarya</taxon>
        <taxon>Ascomycota</taxon>
        <taxon>Pezizomycotina</taxon>
        <taxon>Dothideomycetes</taxon>
        <taxon>Pleosporomycetidae</taxon>
        <taxon>Pleosporales</taxon>
        <taxon>Pleosporineae</taxon>
        <taxon>Cucurbitariaceae</taxon>
        <taxon>Cucurbitaria</taxon>
    </lineage>
</organism>
<evidence type="ECO:0000313" key="2">
    <source>
        <dbReference type="EMBL" id="KAF1847712.1"/>
    </source>
</evidence>
<dbReference type="PROSITE" id="PS50011">
    <property type="entry name" value="PROTEIN_KINASE_DOM"/>
    <property type="match status" value="1"/>
</dbReference>
<dbReference type="GO" id="GO:0005524">
    <property type="term" value="F:ATP binding"/>
    <property type="evidence" value="ECO:0007669"/>
    <property type="project" value="InterPro"/>
</dbReference>
<dbReference type="EMBL" id="ML976615">
    <property type="protein sequence ID" value="KAF1847712.1"/>
    <property type="molecule type" value="Genomic_DNA"/>
</dbReference>
<reference evidence="2" key="1">
    <citation type="submission" date="2020-01" db="EMBL/GenBank/DDBJ databases">
        <authorList>
            <consortium name="DOE Joint Genome Institute"/>
            <person name="Haridas S."/>
            <person name="Albert R."/>
            <person name="Binder M."/>
            <person name="Bloem J."/>
            <person name="Labutti K."/>
            <person name="Salamov A."/>
            <person name="Andreopoulos B."/>
            <person name="Baker S.E."/>
            <person name="Barry K."/>
            <person name="Bills G."/>
            <person name="Bluhm B.H."/>
            <person name="Cannon C."/>
            <person name="Castanera R."/>
            <person name="Culley D.E."/>
            <person name="Daum C."/>
            <person name="Ezra D."/>
            <person name="Gonzalez J.B."/>
            <person name="Henrissat B."/>
            <person name="Kuo A."/>
            <person name="Liang C."/>
            <person name="Lipzen A."/>
            <person name="Lutzoni F."/>
            <person name="Magnuson J."/>
            <person name="Mondo S."/>
            <person name="Nolan M."/>
            <person name="Ohm R."/>
            <person name="Pangilinan J."/>
            <person name="Park H.-J."/>
            <person name="Ramirez L."/>
            <person name="Alfaro M."/>
            <person name="Sun H."/>
            <person name="Tritt A."/>
            <person name="Yoshinaga Y."/>
            <person name="Zwiers L.-H."/>
            <person name="Turgeon B.G."/>
            <person name="Goodwin S.B."/>
            <person name="Spatafora J.W."/>
            <person name="Crous P.W."/>
            <person name="Grigoriev I.V."/>
        </authorList>
    </citation>
    <scope>NUCLEOTIDE SEQUENCE</scope>
    <source>
        <strain evidence="2">CBS 394.84</strain>
    </source>
</reference>
<dbReference type="OrthoDB" id="4062651at2759"/>
<evidence type="ECO:0000313" key="3">
    <source>
        <dbReference type="Proteomes" id="UP000800039"/>
    </source>
</evidence>
<keyword evidence="3" id="KW-1185">Reference proteome</keyword>
<dbReference type="SUPFAM" id="SSF56112">
    <property type="entry name" value="Protein kinase-like (PK-like)"/>
    <property type="match status" value="1"/>
</dbReference>